<sequence length="466" mass="53722">MKRQTSPVREWIILLGLVFFFGEELSADSLVLDIVGAEKIGIERSPEIGLISSQQQIKRLLLNESWRAYFPTATVRWDRSLNYTSSSDDSRSQRVTLNVEQIIFDGGRRSLSLDAALSDLALAKYDLRIALNDLRFKIRSKFYDILSRKSRVEVLEKSIHRQSEQIAMSRRELSLGETTQIKVIELQNRLNEIKLQFETAKLEYSNLLEDFKIQLRLPGDTDLDLKGDLLSSVKFSFAELKEENLFSLAQKFRVDFDRVKTKELQTYSQYQYAKSFYIPTVSLGGFYGYSGQEYPPRQPEWGLNFRLSMLLGPNQIQDSSNFVSRREDTERSLSSSTSISLYDQLSYKRQIVSTGIEAYQAKIARKQLDDIVLSQVRKSLKNLRISWDAMNQADENISIFEKRIQIVELQVKLGEATRPQLAETEIRYLEAKNAQIAARLRYMNSIAELELATGLNLDDLRLVEIL</sequence>
<evidence type="ECO:0000256" key="3">
    <source>
        <dbReference type="ARBA" id="ARBA00022448"/>
    </source>
</evidence>
<keyword evidence="8" id="KW-0175">Coiled coil</keyword>
<protein>
    <submittedName>
        <fullName evidence="9">Channel protein TolC</fullName>
    </submittedName>
</protein>
<dbReference type="Proteomes" id="UP000094669">
    <property type="component" value="Unassembled WGS sequence"/>
</dbReference>
<evidence type="ECO:0000256" key="6">
    <source>
        <dbReference type="ARBA" id="ARBA00023136"/>
    </source>
</evidence>
<keyword evidence="6" id="KW-0472">Membrane</keyword>
<gene>
    <name evidence="9" type="ORF">BES34_015680</name>
</gene>
<dbReference type="SUPFAM" id="SSF56954">
    <property type="entry name" value="Outer membrane efflux proteins (OEP)"/>
    <property type="match status" value="1"/>
</dbReference>
<keyword evidence="3" id="KW-0813">Transport</keyword>
<accession>A0ABX4YFY7</accession>
<evidence type="ECO:0000256" key="1">
    <source>
        <dbReference type="ARBA" id="ARBA00004442"/>
    </source>
</evidence>
<keyword evidence="10" id="KW-1185">Reference proteome</keyword>
<dbReference type="Gene3D" id="1.20.1600.10">
    <property type="entry name" value="Outer membrane efflux proteins (OEP)"/>
    <property type="match status" value="1"/>
</dbReference>
<dbReference type="EMBL" id="MCRM02000019">
    <property type="protein sequence ID" value="PNV73997.1"/>
    <property type="molecule type" value="Genomic_DNA"/>
</dbReference>
<feature type="coiled-coil region" evidence="8">
    <location>
        <begin position="183"/>
        <end position="210"/>
    </location>
</feature>
<evidence type="ECO:0000256" key="2">
    <source>
        <dbReference type="ARBA" id="ARBA00007613"/>
    </source>
</evidence>
<dbReference type="InterPro" id="IPR003423">
    <property type="entry name" value="OMP_efflux"/>
</dbReference>
<evidence type="ECO:0000256" key="7">
    <source>
        <dbReference type="ARBA" id="ARBA00023237"/>
    </source>
</evidence>
<reference evidence="9" key="1">
    <citation type="submission" date="2018-01" db="EMBL/GenBank/DDBJ databases">
        <title>Genomic characterization of Leptospira inadai serogroup Lyme isolated from captured rat in Brazil and comparative analysis with human reference strain.</title>
        <authorList>
            <person name="Moreno L.Z."/>
            <person name="Loureiro A.P."/>
            <person name="Miraglia F."/>
            <person name="Kremer F.S."/>
            <person name="Eslabao M.R."/>
            <person name="Dellagostin O.A."/>
            <person name="Lilenbaum W."/>
            <person name="Moreno A.M."/>
        </authorList>
    </citation>
    <scope>NUCLEOTIDE SEQUENCE [LARGE SCALE GENOMIC DNA]</scope>
    <source>
        <strain evidence="9">M34/99</strain>
    </source>
</reference>
<evidence type="ECO:0000256" key="8">
    <source>
        <dbReference type="SAM" id="Coils"/>
    </source>
</evidence>
<dbReference type="RefSeq" id="WP_010413806.1">
    <property type="nucleotide sequence ID" value="NZ_MCRM02000019.1"/>
</dbReference>
<dbReference type="PANTHER" id="PTHR30026">
    <property type="entry name" value="OUTER MEMBRANE PROTEIN TOLC"/>
    <property type="match status" value="1"/>
</dbReference>
<proteinExistence type="inferred from homology"/>
<evidence type="ECO:0000256" key="5">
    <source>
        <dbReference type="ARBA" id="ARBA00022692"/>
    </source>
</evidence>
<keyword evidence="5" id="KW-0812">Transmembrane</keyword>
<evidence type="ECO:0000313" key="9">
    <source>
        <dbReference type="EMBL" id="PNV73997.1"/>
    </source>
</evidence>
<dbReference type="InterPro" id="IPR051906">
    <property type="entry name" value="TolC-like"/>
</dbReference>
<keyword evidence="7" id="KW-0998">Cell outer membrane</keyword>
<comment type="similarity">
    <text evidence="2">Belongs to the outer membrane factor (OMF) (TC 1.B.17) family.</text>
</comment>
<evidence type="ECO:0000313" key="10">
    <source>
        <dbReference type="Proteomes" id="UP000094669"/>
    </source>
</evidence>
<comment type="subcellular location">
    <subcellularLocation>
        <location evidence="1">Cell outer membrane</location>
    </subcellularLocation>
</comment>
<evidence type="ECO:0000256" key="4">
    <source>
        <dbReference type="ARBA" id="ARBA00022452"/>
    </source>
</evidence>
<comment type="caution">
    <text evidence="9">The sequence shown here is derived from an EMBL/GenBank/DDBJ whole genome shotgun (WGS) entry which is preliminary data.</text>
</comment>
<dbReference type="PANTHER" id="PTHR30026:SF20">
    <property type="entry name" value="OUTER MEMBRANE PROTEIN TOLC"/>
    <property type="match status" value="1"/>
</dbReference>
<name>A0ABX4YFY7_9LEPT</name>
<keyword evidence="4" id="KW-1134">Transmembrane beta strand</keyword>
<organism evidence="9 10">
    <name type="scientific">Leptospira inadai serovar Lyme</name>
    <dbReference type="NCBI Taxonomy" id="293084"/>
    <lineage>
        <taxon>Bacteria</taxon>
        <taxon>Pseudomonadati</taxon>
        <taxon>Spirochaetota</taxon>
        <taxon>Spirochaetia</taxon>
        <taxon>Leptospirales</taxon>
        <taxon>Leptospiraceae</taxon>
        <taxon>Leptospira</taxon>
    </lineage>
</organism>
<dbReference type="Pfam" id="PF02321">
    <property type="entry name" value="OEP"/>
    <property type="match status" value="1"/>
</dbReference>